<dbReference type="AlphaFoldDB" id="A0A7C5XIE0"/>
<organism evidence="1">
    <name type="scientific">Ignisphaera aggregans</name>
    <dbReference type="NCBI Taxonomy" id="334771"/>
    <lineage>
        <taxon>Archaea</taxon>
        <taxon>Thermoproteota</taxon>
        <taxon>Thermoprotei</taxon>
        <taxon>Desulfurococcales</taxon>
        <taxon>Desulfurococcaceae</taxon>
        <taxon>Ignisphaera</taxon>
    </lineage>
</organism>
<reference evidence="1" key="1">
    <citation type="journal article" date="2020" name="mSystems">
        <title>Genome- and Community-Level Interaction Insights into Carbon Utilization and Element Cycling Functions of Hydrothermarchaeota in Hydrothermal Sediment.</title>
        <authorList>
            <person name="Zhou Z."/>
            <person name="Liu Y."/>
            <person name="Xu W."/>
            <person name="Pan J."/>
            <person name="Luo Z.H."/>
            <person name="Li M."/>
        </authorList>
    </citation>
    <scope>NUCLEOTIDE SEQUENCE [LARGE SCALE GENOMIC DNA]</scope>
    <source>
        <strain evidence="1">SpSt-1121</strain>
    </source>
</reference>
<protein>
    <submittedName>
        <fullName evidence="1">Uncharacterized protein</fullName>
    </submittedName>
</protein>
<gene>
    <name evidence="1" type="ORF">ENM84_06935</name>
</gene>
<evidence type="ECO:0000313" key="1">
    <source>
        <dbReference type="EMBL" id="HHP82381.1"/>
    </source>
</evidence>
<accession>A0A7C5XIE0</accession>
<comment type="caution">
    <text evidence="1">The sequence shown here is derived from an EMBL/GenBank/DDBJ whole genome shotgun (WGS) entry which is preliminary data.</text>
</comment>
<proteinExistence type="predicted"/>
<name>A0A7C5XIE0_9CREN</name>
<sequence>MELRIMMVVEEFRKKLIDLGFDKVYVLKREPSCVIYIGIFQNRELIIAISRGTTSLYAKIFLADAILSSHLQCNYIKYFPIGLYVFSDNVNDLAKRLINKALKIIRLQKTS</sequence>
<dbReference type="EMBL" id="DRZI01000296">
    <property type="protein sequence ID" value="HHP82381.1"/>
    <property type="molecule type" value="Genomic_DNA"/>
</dbReference>